<feature type="transmembrane region" description="Helical" evidence="1">
    <location>
        <begin position="79"/>
        <end position="96"/>
    </location>
</feature>
<protein>
    <submittedName>
        <fullName evidence="2">Uncharacterized protein</fullName>
    </submittedName>
</protein>
<organism evidence="2">
    <name type="scientific">gut metagenome</name>
    <dbReference type="NCBI Taxonomy" id="749906"/>
    <lineage>
        <taxon>unclassified sequences</taxon>
        <taxon>metagenomes</taxon>
        <taxon>organismal metagenomes</taxon>
    </lineage>
</organism>
<keyword evidence="1" id="KW-0472">Membrane</keyword>
<evidence type="ECO:0000256" key="1">
    <source>
        <dbReference type="SAM" id="Phobius"/>
    </source>
</evidence>
<dbReference type="AlphaFoldDB" id="J9GG45"/>
<accession>J9GG45</accession>
<sequence length="112" mass="12675">MKQRQLIGIFLFILFAAYWCGINCFTHSHVENGVIVVHSHPFQDTGHGHTPQQYETIFFLTHILSLEGATYTFDGSEPYVLWVVPFIVLPSVLIATRGERLISLRAPPYSVA</sequence>
<reference evidence="2" key="1">
    <citation type="journal article" date="2012" name="PLoS ONE">
        <title>Gene sets for utilization of primary and secondary nutrition supplies in the distal gut of endangered iberian lynx.</title>
        <authorList>
            <person name="Alcaide M."/>
            <person name="Messina E."/>
            <person name="Richter M."/>
            <person name="Bargiela R."/>
            <person name="Peplies J."/>
            <person name="Huws S.A."/>
            <person name="Newbold C.J."/>
            <person name="Golyshin P.N."/>
            <person name="Simon M.A."/>
            <person name="Lopez G."/>
            <person name="Yakimov M.M."/>
            <person name="Ferrer M."/>
        </authorList>
    </citation>
    <scope>NUCLEOTIDE SEQUENCE</scope>
</reference>
<gene>
    <name evidence="2" type="ORF">EVA_13585</name>
</gene>
<dbReference type="EMBL" id="AMCI01004322">
    <property type="protein sequence ID" value="EJW98314.1"/>
    <property type="molecule type" value="Genomic_DNA"/>
</dbReference>
<evidence type="ECO:0000313" key="2">
    <source>
        <dbReference type="EMBL" id="EJW98314.1"/>
    </source>
</evidence>
<name>J9GG45_9ZZZZ</name>
<proteinExistence type="predicted"/>
<keyword evidence="1" id="KW-1133">Transmembrane helix</keyword>
<keyword evidence="1" id="KW-0812">Transmembrane</keyword>
<comment type="caution">
    <text evidence="2">The sequence shown here is derived from an EMBL/GenBank/DDBJ whole genome shotgun (WGS) entry which is preliminary data.</text>
</comment>